<accession>A0A9D2SLQ4</accession>
<evidence type="ECO:0000256" key="15">
    <source>
        <dbReference type="ARBA" id="ARBA00048238"/>
    </source>
</evidence>
<dbReference type="PANTHER" id="PTHR12592">
    <property type="entry name" value="ATP-DEPENDENT (S)-NAD(P)H-HYDRATE DEHYDRATASE FAMILY MEMBER"/>
    <property type="match status" value="1"/>
</dbReference>
<dbReference type="NCBIfam" id="TIGR00197">
    <property type="entry name" value="yjeF_nterm"/>
    <property type="match status" value="1"/>
</dbReference>
<comment type="similarity">
    <text evidence="4 19">In the C-terminal section; belongs to the NnrD/CARKD family.</text>
</comment>
<dbReference type="SUPFAM" id="SSF64153">
    <property type="entry name" value="YjeF N-terminal domain-like"/>
    <property type="match status" value="1"/>
</dbReference>
<keyword evidence="11 18" id="KW-0413">Isomerase</keyword>
<dbReference type="GO" id="GO:0046496">
    <property type="term" value="P:nicotinamide nucleotide metabolic process"/>
    <property type="evidence" value="ECO:0007669"/>
    <property type="project" value="UniProtKB-UniRule"/>
</dbReference>
<evidence type="ECO:0000256" key="2">
    <source>
        <dbReference type="ARBA" id="ARBA00000909"/>
    </source>
</evidence>
<comment type="cofactor">
    <cofactor evidence="18 19">
        <name>K(+)</name>
        <dbReference type="ChEBI" id="CHEBI:29103"/>
    </cofactor>
    <text evidence="18 19">Binds 1 potassium ion per subunit.</text>
</comment>
<dbReference type="InterPro" id="IPR004443">
    <property type="entry name" value="YjeF_N_dom"/>
</dbReference>
<gene>
    <name evidence="18" type="primary">nnrE</name>
    <name evidence="17" type="synonym">nnrD</name>
    <name evidence="22" type="ORF">H9705_05180</name>
</gene>
<feature type="binding site" evidence="18">
    <location>
        <begin position="123"/>
        <end position="129"/>
    </location>
    <ligand>
        <name>(6S)-NADPHX</name>
        <dbReference type="ChEBI" id="CHEBI:64076"/>
    </ligand>
</feature>
<dbReference type="GO" id="GO:0046872">
    <property type="term" value="F:metal ion binding"/>
    <property type="evidence" value="ECO:0007669"/>
    <property type="project" value="UniProtKB-UniRule"/>
</dbReference>
<dbReference type="PROSITE" id="PS51385">
    <property type="entry name" value="YJEF_N"/>
    <property type="match status" value="1"/>
</dbReference>
<reference evidence="22" key="2">
    <citation type="submission" date="2021-04" db="EMBL/GenBank/DDBJ databases">
        <authorList>
            <person name="Gilroy R."/>
        </authorList>
    </citation>
    <scope>NUCLEOTIDE SEQUENCE</scope>
    <source>
        <strain evidence="22">CHK185-5351</strain>
    </source>
</reference>
<evidence type="ECO:0000256" key="10">
    <source>
        <dbReference type="ARBA" id="ARBA00023027"/>
    </source>
</evidence>
<feature type="binding site" evidence="18">
    <location>
        <position position="134"/>
    </location>
    <ligand>
        <name>(6S)-NADPHX</name>
        <dbReference type="ChEBI" id="CHEBI:64076"/>
    </ligand>
</feature>
<evidence type="ECO:0000256" key="16">
    <source>
        <dbReference type="ARBA" id="ARBA00049209"/>
    </source>
</evidence>
<evidence type="ECO:0000256" key="3">
    <source>
        <dbReference type="ARBA" id="ARBA00006001"/>
    </source>
</evidence>
<keyword evidence="9 18" id="KW-0630">Potassium</keyword>
<evidence type="ECO:0000256" key="6">
    <source>
        <dbReference type="ARBA" id="ARBA00022741"/>
    </source>
</evidence>
<evidence type="ECO:0000256" key="17">
    <source>
        <dbReference type="HAMAP-Rule" id="MF_01965"/>
    </source>
</evidence>
<dbReference type="PANTHER" id="PTHR12592:SF0">
    <property type="entry name" value="ATP-DEPENDENT (S)-NAD(P)H-HYDRATE DEHYDRATASE"/>
    <property type="match status" value="1"/>
</dbReference>
<dbReference type="GO" id="GO:0110051">
    <property type="term" value="P:metabolite repair"/>
    <property type="evidence" value="ECO:0007669"/>
    <property type="project" value="TreeGrafter"/>
</dbReference>
<evidence type="ECO:0000313" key="22">
    <source>
        <dbReference type="EMBL" id="HJC15206.1"/>
    </source>
</evidence>
<dbReference type="SUPFAM" id="SSF53613">
    <property type="entry name" value="Ribokinase-like"/>
    <property type="match status" value="1"/>
</dbReference>
<protein>
    <recommendedName>
        <fullName evidence="19">Bifunctional NAD(P)H-hydrate repair enzyme</fullName>
    </recommendedName>
    <alternativeName>
        <fullName evidence="19">Nicotinamide nucleotide repair protein</fullName>
    </alternativeName>
    <domain>
        <recommendedName>
            <fullName evidence="19">ADP-dependent (S)-NAD(P)H-hydrate dehydratase</fullName>
            <ecNumber evidence="19">4.2.1.136</ecNumber>
        </recommendedName>
        <alternativeName>
            <fullName evidence="19">ADP-dependent NAD(P)HX dehydratase</fullName>
        </alternativeName>
    </domain>
    <domain>
        <recommendedName>
            <fullName evidence="19">NAD(P)H-hydrate epimerase</fullName>
            <ecNumber evidence="19">5.1.99.6</ecNumber>
        </recommendedName>
    </domain>
</protein>
<keyword evidence="5 18" id="KW-0479">Metal-binding</keyword>
<comment type="similarity">
    <text evidence="3 19">In the N-terminal section; belongs to the NnrE/AIBP family.</text>
</comment>
<dbReference type="CDD" id="cd01171">
    <property type="entry name" value="YXKO-related"/>
    <property type="match status" value="1"/>
</dbReference>
<dbReference type="Pfam" id="PF01256">
    <property type="entry name" value="Carb_kinase"/>
    <property type="match status" value="1"/>
</dbReference>
<evidence type="ECO:0000259" key="20">
    <source>
        <dbReference type="PROSITE" id="PS51383"/>
    </source>
</evidence>
<feature type="binding site" evidence="17">
    <location>
        <position position="435"/>
    </location>
    <ligand>
        <name>AMP</name>
        <dbReference type="ChEBI" id="CHEBI:456215"/>
    </ligand>
</feature>
<comment type="similarity">
    <text evidence="17">Belongs to the NnrD/CARKD family.</text>
</comment>
<name>A0A9D2SLQ4_9FIRM</name>
<dbReference type="HAMAP" id="MF_01966">
    <property type="entry name" value="NADHX_epimerase"/>
    <property type="match status" value="1"/>
</dbReference>
<dbReference type="Proteomes" id="UP000823849">
    <property type="component" value="Unassembled WGS sequence"/>
</dbReference>
<proteinExistence type="inferred from homology"/>
<evidence type="ECO:0000256" key="5">
    <source>
        <dbReference type="ARBA" id="ARBA00022723"/>
    </source>
</evidence>
<evidence type="ECO:0000313" key="23">
    <source>
        <dbReference type="Proteomes" id="UP000823849"/>
    </source>
</evidence>
<evidence type="ECO:0000256" key="11">
    <source>
        <dbReference type="ARBA" id="ARBA00023235"/>
    </source>
</evidence>
<comment type="catalytic activity">
    <reaction evidence="1 18 19">
        <text>(6R)-NADHX = (6S)-NADHX</text>
        <dbReference type="Rhea" id="RHEA:32215"/>
        <dbReference type="ChEBI" id="CHEBI:64074"/>
        <dbReference type="ChEBI" id="CHEBI:64075"/>
        <dbReference type="EC" id="5.1.99.6"/>
    </reaction>
</comment>
<evidence type="ECO:0000256" key="4">
    <source>
        <dbReference type="ARBA" id="ARBA00009524"/>
    </source>
</evidence>
<keyword evidence="10 17" id="KW-0520">NAD</keyword>
<evidence type="ECO:0000256" key="19">
    <source>
        <dbReference type="PIRNR" id="PIRNR017184"/>
    </source>
</evidence>
<dbReference type="AlphaFoldDB" id="A0A9D2SLQ4"/>
<keyword evidence="13" id="KW-0511">Multifunctional enzyme</keyword>
<feature type="binding site" evidence="17">
    <location>
        <position position="436"/>
    </location>
    <ligand>
        <name>(6S)-NADPHX</name>
        <dbReference type="ChEBI" id="CHEBI:64076"/>
    </ligand>
</feature>
<sequence length="516" mass="54537">MKELVTAEQMRRSDAFAIEHQKMPSQVLMERAALAVAEEVLLHQNPGKILAVCGTGNNGGDGVAAARILRLRGYDAEIFPVGDREKYSEGMRTQMEIAGNYRIPVVKNPVFAEYTVIIDAVFGTGLSRLAAGVYKEVIDRINESHVPVVSVDIPSGIHTDTGAVLGAAVQAAATVTFAFEKPGLFLPPGCLCAGKIHTAEIGVTGCFRDGERRYYRMEQEDLFPFLKRDPMGNKGTFGKILIAAGSREICGAALLCSEAAFRSGAGMLRAVTEESNRLPFLMKLPEAMLTLYREGDPLPGKALEDALKWADLVLAGPGIGTSSTARDLVSRLLRDSSVPVVLDADALNLIAQEPALLKQAKISTAVTPHLGEMARLTGKSISALKENLPAAAADFAESFHTVCVLKDARTVVASPEGAVFINSSGCSALATAGSGDVLAGILASLLVQQKNSGSPRPMEQTAAAAVFLHGLLGEQAARQKGEASVLAGDLIRTLASGCFSQQSIPPEKIGNTLLRS</sequence>
<evidence type="ECO:0000256" key="12">
    <source>
        <dbReference type="ARBA" id="ARBA00023239"/>
    </source>
</evidence>
<comment type="function">
    <text evidence="17">Catalyzes the dehydration of the S-form of NAD(P)HX at the expense of ADP, which is converted to AMP. Together with NAD(P)HX epimerase, which catalyzes the epimerization of the S- and R-forms, the enzyme allows the repair of both epimers of NAD(P)HX, a damaged form of NAD(P)H that is a result of enzymatic or heat-dependent hydration.</text>
</comment>
<dbReference type="GO" id="GO:0005524">
    <property type="term" value="F:ATP binding"/>
    <property type="evidence" value="ECO:0007669"/>
    <property type="project" value="UniProtKB-UniRule"/>
</dbReference>
<comment type="catalytic activity">
    <reaction evidence="15 17 19">
        <text>(6S)-NADHX + ADP = AMP + phosphate + NADH + H(+)</text>
        <dbReference type="Rhea" id="RHEA:32223"/>
        <dbReference type="ChEBI" id="CHEBI:15378"/>
        <dbReference type="ChEBI" id="CHEBI:43474"/>
        <dbReference type="ChEBI" id="CHEBI:57945"/>
        <dbReference type="ChEBI" id="CHEBI:64074"/>
        <dbReference type="ChEBI" id="CHEBI:456215"/>
        <dbReference type="ChEBI" id="CHEBI:456216"/>
        <dbReference type="EC" id="4.2.1.136"/>
    </reaction>
</comment>
<evidence type="ECO:0000256" key="9">
    <source>
        <dbReference type="ARBA" id="ARBA00022958"/>
    </source>
</evidence>
<evidence type="ECO:0000256" key="14">
    <source>
        <dbReference type="ARBA" id="ARBA00025153"/>
    </source>
</evidence>
<dbReference type="EMBL" id="DWWU01000021">
    <property type="protein sequence ID" value="HJC15206.1"/>
    <property type="molecule type" value="Genomic_DNA"/>
</dbReference>
<dbReference type="PROSITE" id="PS01050">
    <property type="entry name" value="YJEF_C_2"/>
    <property type="match status" value="1"/>
</dbReference>
<comment type="subunit">
    <text evidence="17">Homotetramer.</text>
</comment>
<dbReference type="Gene3D" id="3.40.50.10260">
    <property type="entry name" value="YjeF N-terminal domain"/>
    <property type="match status" value="1"/>
</dbReference>
<dbReference type="HAMAP" id="MF_01965">
    <property type="entry name" value="NADHX_dehydratase"/>
    <property type="match status" value="1"/>
</dbReference>
<evidence type="ECO:0000256" key="1">
    <source>
        <dbReference type="ARBA" id="ARBA00000013"/>
    </source>
</evidence>
<feature type="binding site" evidence="18">
    <location>
        <begin position="57"/>
        <end position="61"/>
    </location>
    <ligand>
        <name>(6S)-NADPHX</name>
        <dbReference type="ChEBI" id="CHEBI:64076"/>
    </ligand>
</feature>
<dbReference type="Pfam" id="PF03853">
    <property type="entry name" value="YjeF_N"/>
    <property type="match status" value="1"/>
</dbReference>
<dbReference type="InterPro" id="IPR036652">
    <property type="entry name" value="YjeF_N_dom_sf"/>
</dbReference>
<dbReference type="InterPro" id="IPR000631">
    <property type="entry name" value="CARKD"/>
</dbReference>
<comment type="cofactor">
    <cofactor evidence="17">
        <name>Mg(2+)</name>
        <dbReference type="ChEBI" id="CHEBI:18420"/>
    </cofactor>
</comment>
<evidence type="ECO:0000256" key="18">
    <source>
        <dbReference type="HAMAP-Rule" id="MF_01966"/>
    </source>
</evidence>
<dbReference type="PROSITE" id="PS51383">
    <property type="entry name" value="YJEF_C_3"/>
    <property type="match status" value="1"/>
</dbReference>
<keyword evidence="12 17" id="KW-0456">Lyase</keyword>
<dbReference type="EC" id="5.1.99.6" evidence="19"/>
<dbReference type="NCBIfam" id="TIGR00196">
    <property type="entry name" value="yjeF_cterm"/>
    <property type="match status" value="1"/>
</dbReference>
<dbReference type="GO" id="GO:0052855">
    <property type="term" value="F:ADP-dependent NAD(P)H-hydrate dehydratase activity"/>
    <property type="evidence" value="ECO:0007669"/>
    <property type="project" value="UniProtKB-UniRule"/>
</dbReference>
<dbReference type="EC" id="4.2.1.136" evidence="19"/>
<feature type="binding site" evidence="17">
    <location>
        <position position="369"/>
    </location>
    <ligand>
        <name>(6S)-NADPHX</name>
        <dbReference type="ChEBI" id="CHEBI:64076"/>
    </ligand>
</feature>
<dbReference type="PIRSF" id="PIRSF017184">
    <property type="entry name" value="Nnr"/>
    <property type="match status" value="1"/>
</dbReference>
<evidence type="ECO:0000259" key="21">
    <source>
        <dbReference type="PROSITE" id="PS51385"/>
    </source>
</evidence>
<feature type="binding site" evidence="18">
    <location>
        <position position="119"/>
    </location>
    <ligand>
        <name>K(+)</name>
        <dbReference type="ChEBI" id="CHEBI:29103"/>
    </ligand>
</feature>
<comment type="function">
    <text evidence="18">Catalyzes the epimerization of the S- and R-forms of NAD(P)HX, a damaged form of NAD(P)H that is a result of enzymatic or heat-dependent hydration. This is a prerequisite for the S-specific NAD(P)H-hydrate dehydratase to allow the repair of both epimers of NAD(P)HX.</text>
</comment>
<evidence type="ECO:0000256" key="7">
    <source>
        <dbReference type="ARBA" id="ARBA00022840"/>
    </source>
</evidence>
<dbReference type="Gene3D" id="3.40.1190.20">
    <property type="match status" value="1"/>
</dbReference>
<feature type="binding site" evidence="17">
    <location>
        <position position="252"/>
    </location>
    <ligand>
        <name>(6S)-NADPHX</name>
        <dbReference type="ChEBI" id="CHEBI:64076"/>
    </ligand>
</feature>
<evidence type="ECO:0000256" key="8">
    <source>
        <dbReference type="ARBA" id="ARBA00022857"/>
    </source>
</evidence>
<feature type="domain" description="YjeF C-terminal" evidence="20">
    <location>
        <begin position="217"/>
        <end position="502"/>
    </location>
</feature>
<dbReference type="InterPro" id="IPR030677">
    <property type="entry name" value="Nnr"/>
</dbReference>
<feature type="binding site" evidence="17">
    <location>
        <position position="318"/>
    </location>
    <ligand>
        <name>(6S)-NADPHX</name>
        <dbReference type="ChEBI" id="CHEBI:64076"/>
    </ligand>
</feature>
<feature type="binding site" evidence="18">
    <location>
        <position position="155"/>
    </location>
    <ligand>
        <name>K(+)</name>
        <dbReference type="ChEBI" id="CHEBI:29103"/>
    </ligand>
</feature>
<dbReference type="InterPro" id="IPR017953">
    <property type="entry name" value="Carbohydrate_kinase_pred_CS"/>
</dbReference>
<keyword evidence="7 17" id="KW-0067">ATP-binding</keyword>
<keyword evidence="8 17" id="KW-0521">NADP</keyword>
<keyword evidence="6 17" id="KW-0547">Nucleotide-binding</keyword>
<comment type="similarity">
    <text evidence="18">Belongs to the NnrE/AIBP family.</text>
</comment>
<feature type="binding site" evidence="18">
    <location>
        <position position="152"/>
    </location>
    <ligand>
        <name>(6S)-NADPHX</name>
        <dbReference type="ChEBI" id="CHEBI:64076"/>
    </ligand>
</feature>
<dbReference type="GO" id="GO:0052856">
    <property type="term" value="F:NAD(P)HX epimerase activity"/>
    <property type="evidence" value="ECO:0007669"/>
    <property type="project" value="UniProtKB-UniRule"/>
</dbReference>
<comment type="catalytic activity">
    <reaction evidence="16 17 19">
        <text>(6S)-NADPHX + ADP = AMP + phosphate + NADPH + H(+)</text>
        <dbReference type="Rhea" id="RHEA:32235"/>
        <dbReference type="ChEBI" id="CHEBI:15378"/>
        <dbReference type="ChEBI" id="CHEBI:43474"/>
        <dbReference type="ChEBI" id="CHEBI:57783"/>
        <dbReference type="ChEBI" id="CHEBI:64076"/>
        <dbReference type="ChEBI" id="CHEBI:456215"/>
        <dbReference type="ChEBI" id="CHEBI:456216"/>
        <dbReference type="EC" id="4.2.1.136"/>
    </reaction>
</comment>
<feature type="binding site" evidence="17">
    <location>
        <begin position="406"/>
        <end position="410"/>
    </location>
    <ligand>
        <name>AMP</name>
        <dbReference type="ChEBI" id="CHEBI:456215"/>
    </ligand>
</feature>
<dbReference type="InterPro" id="IPR029056">
    <property type="entry name" value="Ribokinase-like"/>
</dbReference>
<organism evidence="22 23">
    <name type="scientific">Candidatus Fusicatenibacter intestinigallinarum</name>
    <dbReference type="NCBI Taxonomy" id="2838598"/>
    <lineage>
        <taxon>Bacteria</taxon>
        <taxon>Bacillati</taxon>
        <taxon>Bacillota</taxon>
        <taxon>Clostridia</taxon>
        <taxon>Lachnospirales</taxon>
        <taxon>Lachnospiraceae</taxon>
        <taxon>Fusicatenibacter</taxon>
    </lineage>
</organism>
<comment type="catalytic activity">
    <reaction evidence="2 18 19">
        <text>(6R)-NADPHX = (6S)-NADPHX</text>
        <dbReference type="Rhea" id="RHEA:32227"/>
        <dbReference type="ChEBI" id="CHEBI:64076"/>
        <dbReference type="ChEBI" id="CHEBI:64077"/>
        <dbReference type="EC" id="5.1.99.6"/>
    </reaction>
</comment>
<evidence type="ECO:0000256" key="13">
    <source>
        <dbReference type="ARBA" id="ARBA00023268"/>
    </source>
</evidence>
<comment type="caution">
    <text evidence="22">The sequence shown here is derived from an EMBL/GenBank/DDBJ whole genome shotgun (WGS) entry which is preliminary data.</text>
</comment>
<comment type="function">
    <text evidence="14 19">Bifunctional enzyme that catalyzes the epimerization of the S- and R-forms of NAD(P)HX and the dehydration of the S-form of NAD(P)HX at the expense of ADP, which is converted to AMP. This allows the repair of both epimers of NAD(P)HX, a damaged form of NAD(P)H that is a result of enzymatic or heat-dependent hydration.</text>
</comment>
<feature type="binding site" evidence="18">
    <location>
        <position position="58"/>
    </location>
    <ligand>
        <name>K(+)</name>
        <dbReference type="ChEBI" id="CHEBI:29103"/>
    </ligand>
</feature>
<reference evidence="22" key="1">
    <citation type="journal article" date="2021" name="PeerJ">
        <title>Extensive microbial diversity within the chicken gut microbiome revealed by metagenomics and culture.</title>
        <authorList>
            <person name="Gilroy R."/>
            <person name="Ravi A."/>
            <person name="Getino M."/>
            <person name="Pursley I."/>
            <person name="Horton D.L."/>
            <person name="Alikhan N.F."/>
            <person name="Baker D."/>
            <person name="Gharbi K."/>
            <person name="Hall N."/>
            <person name="Watson M."/>
            <person name="Adriaenssens E.M."/>
            <person name="Foster-Nyarko E."/>
            <person name="Jarju S."/>
            <person name="Secka A."/>
            <person name="Antonio M."/>
            <person name="Oren A."/>
            <person name="Chaudhuri R.R."/>
            <person name="La Ragione R."/>
            <person name="Hildebrand F."/>
            <person name="Pallen M.J."/>
        </authorList>
    </citation>
    <scope>NUCLEOTIDE SEQUENCE</scope>
    <source>
        <strain evidence="22">CHK185-5351</strain>
    </source>
</reference>
<feature type="domain" description="YjeF N-terminal" evidence="21">
    <location>
        <begin position="10"/>
        <end position="209"/>
    </location>
</feature>